<sequence length="325" mass="37320">MNKPIIGKALEYIITFFIILTLNFMVPRLMPGDPFTFLSNDEVGVSFTFTEEEIKKYKDYYGLNKPITTQYVDYLKNTLSGYLGYSIFYNDEVLNIITERITWTISLVFISTLISAFSGSLLGSISAYYRHRKIDKVLYFFFVSISQIPPFLIGLLILYYFGAYLKLFPLSGGITPFMEYNSYWHKIIDLAYHFILPALTLSFVNIGNFYLVSRNSVIEILSKDYITTAKAKALKKRRIVFVHALRNAIFPIVTRIFLSFGTVIGGAVLIENVFNYPGLGLLMKEAVFYRDYPLIQGIFTIMALFVLTMNLLSDLINKKLDPRLS</sequence>
<feature type="transmembrane region" description="Helical" evidence="7">
    <location>
        <begin position="137"/>
        <end position="161"/>
    </location>
</feature>
<evidence type="ECO:0000313" key="9">
    <source>
        <dbReference type="EMBL" id="RKD33792.1"/>
    </source>
</evidence>
<feature type="transmembrane region" description="Helical" evidence="7">
    <location>
        <begin position="190"/>
        <end position="212"/>
    </location>
</feature>
<feature type="domain" description="ABC transmembrane type-1" evidence="8">
    <location>
        <begin position="101"/>
        <end position="313"/>
    </location>
</feature>
<accession>A0A419T8K8</accession>
<organism evidence="9 10">
    <name type="scientific">Thermohalobacter berrensis</name>
    <dbReference type="NCBI Taxonomy" id="99594"/>
    <lineage>
        <taxon>Bacteria</taxon>
        <taxon>Bacillati</taxon>
        <taxon>Bacillota</taxon>
        <taxon>Tissierellia</taxon>
        <taxon>Tissierellales</taxon>
        <taxon>Thermohalobacteraceae</taxon>
        <taxon>Thermohalobacter</taxon>
    </lineage>
</organism>
<evidence type="ECO:0000256" key="5">
    <source>
        <dbReference type="ARBA" id="ARBA00022989"/>
    </source>
</evidence>
<gene>
    <name evidence="9" type="ORF">BET03_08700</name>
</gene>
<feature type="transmembrane region" description="Helical" evidence="7">
    <location>
        <begin position="256"/>
        <end position="274"/>
    </location>
</feature>
<dbReference type="Gene3D" id="1.10.3720.10">
    <property type="entry name" value="MetI-like"/>
    <property type="match status" value="1"/>
</dbReference>
<dbReference type="GO" id="GO:0005886">
    <property type="term" value="C:plasma membrane"/>
    <property type="evidence" value="ECO:0007669"/>
    <property type="project" value="UniProtKB-SubCell"/>
</dbReference>
<dbReference type="GO" id="GO:0055085">
    <property type="term" value="P:transmembrane transport"/>
    <property type="evidence" value="ECO:0007669"/>
    <property type="project" value="InterPro"/>
</dbReference>
<dbReference type="RefSeq" id="WP_120167561.1">
    <property type="nucleotide sequence ID" value="NZ_MCIB01000004.1"/>
</dbReference>
<evidence type="ECO:0000256" key="2">
    <source>
        <dbReference type="ARBA" id="ARBA00022448"/>
    </source>
</evidence>
<keyword evidence="6 7" id="KW-0472">Membrane</keyword>
<evidence type="ECO:0000256" key="4">
    <source>
        <dbReference type="ARBA" id="ARBA00022692"/>
    </source>
</evidence>
<feature type="transmembrane region" description="Helical" evidence="7">
    <location>
        <begin position="294"/>
        <end position="313"/>
    </location>
</feature>
<dbReference type="SUPFAM" id="SSF161098">
    <property type="entry name" value="MetI-like"/>
    <property type="match status" value="1"/>
</dbReference>
<keyword evidence="3" id="KW-1003">Cell membrane</keyword>
<name>A0A419T8K8_9FIRM</name>
<feature type="transmembrane region" description="Helical" evidence="7">
    <location>
        <begin position="12"/>
        <end position="30"/>
    </location>
</feature>
<dbReference type="InterPro" id="IPR035906">
    <property type="entry name" value="MetI-like_sf"/>
</dbReference>
<comment type="caution">
    <text evidence="9">The sequence shown here is derived from an EMBL/GenBank/DDBJ whole genome shotgun (WGS) entry which is preliminary data.</text>
</comment>
<dbReference type="Pfam" id="PF00528">
    <property type="entry name" value="BPD_transp_1"/>
    <property type="match status" value="1"/>
</dbReference>
<dbReference type="OrthoDB" id="9773221at2"/>
<comment type="subcellular location">
    <subcellularLocation>
        <location evidence="1 7">Cell membrane</location>
        <topology evidence="1 7">Multi-pass membrane protein</topology>
    </subcellularLocation>
</comment>
<dbReference type="InterPro" id="IPR045621">
    <property type="entry name" value="BPD_transp_1_N"/>
</dbReference>
<keyword evidence="5 7" id="KW-1133">Transmembrane helix</keyword>
<protein>
    <submittedName>
        <fullName evidence="9">ABC transporter permease</fullName>
    </submittedName>
</protein>
<dbReference type="Proteomes" id="UP000284177">
    <property type="component" value="Unassembled WGS sequence"/>
</dbReference>
<dbReference type="InterPro" id="IPR000515">
    <property type="entry name" value="MetI-like"/>
</dbReference>
<dbReference type="PANTHER" id="PTHR43376:SF1">
    <property type="entry name" value="OLIGOPEPTIDE TRANSPORT SYSTEM PERMEASE PROTEIN"/>
    <property type="match status" value="1"/>
</dbReference>
<reference evidence="9 10" key="1">
    <citation type="submission" date="2016-08" db="EMBL/GenBank/DDBJ databases">
        <title>Novel Firmicutes and Novel Genomes.</title>
        <authorList>
            <person name="Poppleton D.I."/>
            <person name="Gribaldo S."/>
        </authorList>
    </citation>
    <scope>NUCLEOTIDE SEQUENCE [LARGE SCALE GENOMIC DNA]</scope>
    <source>
        <strain evidence="9 10">CTT3</strain>
    </source>
</reference>
<evidence type="ECO:0000256" key="6">
    <source>
        <dbReference type="ARBA" id="ARBA00023136"/>
    </source>
</evidence>
<keyword evidence="4 7" id="KW-0812">Transmembrane</keyword>
<comment type="similarity">
    <text evidence="7">Belongs to the binding-protein-dependent transport system permease family.</text>
</comment>
<evidence type="ECO:0000259" key="8">
    <source>
        <dbReference type="PROSITE" id="PS50928"/>
    </source>
</evidence>
<proteinExistence type="inferred from homology"/>
<evidence type="ECO:0000256" key="1">
    <source>
        <dbReference type="ARBA" id="ARBA00004651"/>
    </source>
</evidence>
<dbReference type="PANTHER" id="PTHR43376">
    <property type="entry name" value="OLIGOPEPTIDE TRANSPORT SYSTEM PERMEASE PROTEIN"/>
    <property type="match status" value="1"/>
</dbReference>
<evidence type="ECO:0000313" key="10">
    <source>
        <dbReference type="Proteomes" id="UP000284177"/>
    </source>
</evidence>
<feature type="transmembrane region" description="Helical" evidence="7">
    <location>
        <begin position="101"/>
        <end position="125"/>
    </location>
</feature>
<dbReference type="PROSITE" id="PS50928">
    <property type="entry name" value="ABC_TM1"/>
    <property type="match status" value="1"/>
</dbReference>
<keyword evidence="2 7" id="KW-0813">Transport</keyword>
<keyword evidence="10" id="KW-1185">Reference proteome</keyword>
<dbReference type="CDD" id="cd06261">
    <property type="entry name" value="TM_PBP2"/>
    <property type="match status" value="1"/>
</dbReference>
<evidence type="ECO:0000256" key="7">
    <source>
        <dbReference type="RuleBase" id="RU363032"/>
    </source>
</evidence>
<dbReference type="EMBL" id="MCIB01000004">
    <property type="protein sequence ID" value="RKD33792.1"/>
    <property type="molecule type" value="Genomic_DNA"/>
</dbReference>
<evidence type="ECO:0000256" key="3">
    <source>
        <dbReference type="ARBA" id="ARBA00022475"/>
    </source>
</evidence>
<dbReference type="AlphaFoldDB" id="A0A419T8K8"/>
<dbReference type="Pfam" id="PF19300">
    <property type="entry name" value="BPD_transp_1_N"/>
    <property type="match status" value="1"/>
</dbReference>